<comment type="caution">
    <text evidence="1">The sequence shown here is derived from an EMBL/GenBank/DDBJ whole genome shotgun (WGS) entry which is preliminary data.</text>
</comment>
<protein>
    <submittedName>
        <fullName evidence="1">Uncharacterized protein</fullName>
    </submittedName>
</protein>
<name>A0ACC2K4J8_PERAE</name>
<evidence type="ECO:0000313" key="1">
    <source>
        <dbReference type="EMBL" id="KAJ8616032.1"/>
    </source>
</evidence>
<reference evidence="1 2" key="1">
    <citation type="journal article" date="2022" name="Hortic Res">
        <title>A haplotype resolved chromosomal level avocado genome allows analysis of novel avocado genes.</title>
        <authorList>
            <person name="Nath O."/>
            <person name="Fletcher S.J."/>
            <person name="Hayward A."/>
            <person name="Shaw L.M."/>
            <person name="Masouleh A.K."/>
            <person name="Furtado A."/>
            <person name="Henry R.J."/>
            <person name="Mitter N."/>
        </authorList>
    </citation>
    <scope>NUCLEOTIDE SEQUENCE [LARGE SCALE GENOMIC DNA]</scope>
    <source>
        <strain evidence="2">cv. Hass</strain>
    </source>
</reference>
<proteinExistence type="predicted"/>
<evidence type="ECO:0000313" key="2">
    <source>
        <dbReference type="Proteomes" id="UP001234297"/>
    </source>
</evidence>
<gene>
    <name evidence="1" type="ORF">MRB53_035404</name>
</gene>
<organism evidence="1 2">
    <name type="scientific">Persea americana</name>
    <name type="common">Avocado</name>
    <dbReference type="NCBI Taxonomy" id="3435"/>
    <lineage>
        <taxon>Eukaryota</taxon>
        <taxon>Viridiplantae</taxon>
        <taxon>Streptophyta</taxon>
        <taxon>Embryophyta</taxon>
        <taxon>Tracheophyta</taxon>
        <taxon>Spermatophyta</taxon>
        <taxon>Magnoliopsida</taxon>
        <taxon>Magnoliidae</taxon>
        <taxon>Laurales</taxon>
        <taxon>Lauraceae</taxon>
        <taxon>Persea</taxon>
    </lineage>
</organism>
<accession>A0ACC2K4J8</accession>
<dbReference type="Proteomes" id="UP001234297">
    <property type="component" value="Chromosome 12"/>
</dbReference>
<keyword evidence="2" id="KW-1185">Reference proteome</keyword>
<sequence>MDPADVKIPVLMYAIACDSAFKGATMLIRKGLKVEDEIENTSHILLRRIGGGLTIDLKEFHWMKERLVGFSGEVAVRNGDGEVDMGFAVTLKQVGANAAIAGIDHIYALQAWMEGNPLLELKDLVHEAHTLVKMIGKKKDIIINHMVHRMREMKDNLLHFNMMLPLETFTGVNIITIESQTEKKQPNLFTDELISLPELGKERATGDNEKKVQVVPRNQDEKVAELHPDKLGSKLTPFNPARSRDGETEKTNGEKPVLVILPLLLSVSLSLVGSTDLSLEVAQQLDSHITQWESRLEEELKCKQPNRLAGLTKKLLPIKPIKIYKAEEIRIATDNLSPDKRLDSGGNGVVYRGKLDGTDVAVKSPIQGGKDHILHELEILNQVNHQSIVPLLGQGLYDDLPHIVYKFMPNGSLFDQLHVHYNDGGSTILTWPRRLTIAHQIAECVTYLHNNSDPRIFHVDVKSANILLDDNLNAKLSDFGHSQIIEPGQSDISMAAEGTPHLIDPYWRQSGRLTDKTDVYCFGILLVELLTRKKARILKRGDDGEVIVKKHELANAIDPSLKVGASEVAWKQMMALGSLAVDCLSKDIKDRPQMKLVEENIQRIKKWD</sequence>
<dbReference type="EMBL" id="CM056820">
    <property type="protein sequence ID" value="KAJ8616032.1"/>
    <property type="molecule type" value="Genomic_DNA"/>
</dbReference>